<evidence type="ECO:0000256" key="5">
    <source>
        <dbReference type="SAM" id="MobiDB-lite"/>
    </source>
</evidence>
<evidence type="ECO:0000256" key="3">
    <source>
        <dbReference type="ARBA" id="ARBA00022840"/>
    </source>
</evidence>
<gene>
    <name evidence="8" type="ORF">PROFUN_09144</name>
</gene>
<dbReference type="Proteomes" id="UP000241769">
    <property type="component" value="Unassembled WGS sequence"/>
</dbReference>
<dbReference type="Pfam" id="PF00069">
    <property type="entry name" value="Pkinase"/>
    <property type="match status" value="1"/>
</dbReference>
<dbReference type="PROSITE" id="PS00108">
    <property type="entry name" value="PROTEIN_KINASE_ST"/>
    <property type="match status" value="1"/>
</dbReference>
<dbReference type="AlphaFoldDB" id="A0A2P6MVH9"/>
<feature type="region of interest" description="Disordered" evidence="5">
    <location>
        <begin position="214"/>
        <end position="302"/>
    </location>
</feature>
<dbReference type="PROSITE" id="PS50011">
    <property type="entry name" value="PROTEIN_KINASE_DOM"/>
    <property type="match status" value="1"/>
</dbReference>
<evidence type="ECO:0000256" key="1">
    <source>
        <dbReference type="ARBA" id="ARBA00008874"/>
    </source>
</evidence>
<dbReference type="GO" id="GO:0004672">
    <property type="term" value="F:protein kinase activity"/>
    <property type="evidence" value="ECO:0007669"/>
    <property type="project" value="InterPro"/>
</dbReference>
<feature type="compositionally biased region" description="Basic and acidic residues" evidence="5">
    <location>
        <begin position="260"/>
        <end position="276"/>
    </location>
</feature>
<feature type="transmembrane region" description="Helical" evidence="6">
    <location>
        <begin position="964"/>
        <end position="986"/>
    </location>
</feature>
<dbReference type="InterPro" id="IPR008271">
    <property type="entry name" value="Ser/Thr_kinase_AS"/>
</dbReference>
<dbReference type="Gene3D" id="1.10.510.10">
    <property type="entry name" value="Transferase(Phosphotransferase) domain 1"/>
    <property type="match status" value="1"/>
</dbReference>
<evidence type="ECO:0000313" key="9">
    <source>
        <dbReference type="Proteomes" id="UP000241769"/>
    </source>
</evidence>
<dbReference type="PROSITE" id="PS00107">
    <property type="entry name" value="PROTEIN_KINASE_ATP"/>
    <property type="match status" value="1"/>
</dbReference>
<keyword evidence="6" id="KW-0472">Membrane</keyword>
<dbReference type="PANTHER" id="PTHR45832:SF22">
    <property type="entry name" value="SERINE_THREONINE-PROTEIN KINASE SAMKA-RELATED"/>
    <property type="match status" value="1"/>
</dbReference>
<dbReference type="InterPro" id="IPR011009">
    <property type="entry name" value="Kinase-like_dom_sf"/>
</dbReference>
<evidence type="ECO:0000256" key="4">
    <source>
        <dbReference type="PROSITE-ProRule" id="PRU10141"/>
    </source>
</evidence>
<keyword evidence="9" id="KW-1185">Reference proteome</keyword>
<accession>A0A2P6MVH9</accession>
<evidence type="ECO:0000256" key="6">
    <source>
        <dbReference type="SAM" id="Phobius"/>
    </source>
</evidence>
<feature type="compositionally biased region" description="Polar residues" evidence="5">
    <location>
        <begin position="45"/>
        <end position="55"/>
    </location>
</feature>
<dbReference type="EMBL" id="MDYQ01000364">
    <property type="protein sequence ID" value="PRP75720.1"/>
    <property type="molecule type" value="Genomic_DNA"/>
</dbReference>
<evidence type="ECO:0000259" key="7">
    <source>
        <dbReference type="PROSITE" id="PS50011"/>
    </source>
</evidence>
<feature type="domain" description="Protein kinase" evidence="7">
    <location>
        <begin position="417"/>
        <end position="673"/>
    </location>
</feature>
<feature type="transmembrane region" description="Helical" evidence="6">
    <location>
        <begin position="894"/>
        <end position="913"/>
    </location>
</feature>
<protein>
    <recommendedName>
        <fullName evidence="7">Protein kinase domain-containing protein</fullName>
    </recommendedName>
</protein>
<feature type="transmembrane region" description="Helical" evidence="6">
    <location>
        <begin position="1028"/>
        <end position="1047"/>
    </location>
</feature>
<feature type="compositionally biased region" description="Basic and acidic residues" evidence="5">
    <location>
        <begin position="284"/>
        <end position="293"/>
    </location>
</feature>
<feature type="transmembrane region" description="Helical" evidence="6">
    <location>
        <begin position="1059"/>
        <end position="1082"/>
    </location>
</feature>
<name>A0A2P6MVH9_9EUKA</name>
<dbReference type="GO" id="GO:0005524">
    <property type="term" value="F:ATP binding"/>
    <property type="evidence" value="ECO:0007669"/>
    <property type="project" value="UniProtKB-UniRule"/>
</dbReference>
<dbReference type="SMART" id="SM00220">
    <property type="entry name" value="S_TKc"/>
    <property type="match status" value="1"/>
</dbReference>
<feature type="transmembrane region" description="Helical" evidence="6">
    <location>
        <begin position="1106"/>
        <end position="1127"/>
    </location>
</feature>
<feature type="region of interest" description="Disordered" evidence="5">
    <location>
        <begin position="1"/>
        <end position="147"/>
    </location>
</feature>
<keyword evidence="3 4" id="KW-0067">ATP-binding</keyword>
<reference evidence="8 9" key="1">
    <citation type="journal article" date="2018" name="Genome Biol. Evol.">
        <title>Multiple Roots of Fruiting Body Formation in Amoebozoa.</title>
        <authorList>
            <person name="Hillmann F."/>
            <person name="Forbes G."/>
            <person name="Novohradska S."/>
            <person name="Ferling I."/>
            <person name="Riege K."/>
            <person name="Groth M."/>
            <person name="Westermann M."/>
            <person name="Marz M."/>
            <person name="Spaller T."/>
            <person name="Winckler T."/>
            <person name="Schaap P."/>
            <person name="Glockner G."/>
        </authorList>
    </citation>
    <scope>NUCLEOTIDE SEQUENCE [LARGE SCALE GENOMIC DNA]</scope>
    <source>
        <strain evidence="8 9">Jena</strain>
    </source>
</reference>
<dbReference type="Gene3D" id="3.30.200.20">
    <property type="entry name" value="Phosphorylase Kinase, domain 1"/>
    <property type="match status" value="1"/>
</dbReference>
<keyword evidence="6" id="KW-1133">Transmembrane helix</keyword>
<feature type="compositionally biased region" description="Polar residues" evidence="5">
    <location>
        <begin position="1"/>
        <end position="12"/>
    </location>
</feature>
<organism evidence="8 9">
    <name type="scientific">Planoprotostelium fungivorum</name>
    <dbReference type="NCBI Taxonomy" id="1890364"/>
    <lineage>
        <taxon>Eukaryota</taxon>
        <taxon>Amoebozoa</taxon>
        <taxon>Evosea</taxon>
        <taxon>Variosea</taxon>
        <taxon>Cavosteliida</taxon>
        <taxon>Cavosteliaceae</taxon>
        <taxon>Planoprotostelium</taxon>
    </lineage>
</organism>
<dbReference type="InterPro" id="IPR051931">
    <property type="entry name" value="PAK3-like"/>
</dbReference>
<evidence type="ECO:0000256" key="2">
    <source>
        <dbReference type="ARBA" id="ARBA00022741"/>
    </source>
</evidence>
<sequence>MSGNGDSSTSAAKKQGVKGFFMRLIAPKSPKRSSGKDSAPASPDPNGSHSPPQRRSSFDETSPRASQAGYVPTKNATEGADGSNVTIPSPEQRAADRQKKATLLREGSGLHRPTAHSSLRGTKDVIPPAPSKNETKQTTNTAKMMNPEWEMMLASSGISEEERNKNAKKINQIMAFQEKLITGDIRKQANFNVFESMSAGAAEMPDWRKKLAAKNKGQTNSMVPETTPTKLPDKPVFRTLKNSALASAHSTDGSRSSQPTDKRVMNENTFKDEKPKVVPATMRARQEPEKKPVPEWTKPNNVSHFPQKTPMGVSPSAPNLSSSTNALPHFKKDTRLHVTAQSIQSSSSANDVAGVVERKVSAPASFIKSVETAPQITSVVVESEDTKPGISLAALIKKDINAAIAEIVTKGDPDQYFGELTIVGAGGSGSVYKAKDLRPEHKGREVAVKKMIMSQQPNKQAVVSEVVIMKELHHPNIINFVDSFYNLGTLWVVMEYVEGSSLTDVIEHTDQIPENVSAHICRSVLQGLVYLHKNDIIHRDIKSDNVLVNIHGLVKITDFGYSAALTPEASKRTTTVGTTYWMAPEVIAGEAMYDHKVDIWSLGVMCLELVEKEPPFFEMAALKALLMIVSQGIPPFKNPGSMSPEIQNFIRVCTRMSADDRPPATELLEHPFITRCTVEAAKKSLSSLAVTAQQKKGPIEENVEVGDHGKYKRVSPTSWGGCFDGSQCYHILTFAKKWQQKCEYLACLICLPENPKYKRGTYFNLPTRQFQYVGSYSPDLSFSSRSMKLQHLLLFFLFAGVYSQSVNNGTSTVTNSTSTATKVVTYVPDCSLRNPTCNDRGVCMSDGSCRCWYGFFGYSMVPGLSWSFGSSIDNCYLSTSQLSPYNVQLKQLRIFQGIIFGFITLLMAYRLVLEFWLSSAKGSGAIVAKYCMILLFILCLWQTVQCGDFFGNFGNLSPKGYYVLYYFKDNLLLFIFSTLLFHWAELYHEAIRKMRREEMLKKIKPHYEPDLSVEDILLKMSHVSKFRFAYVFVCGLSFLVYVGIEVIELTSRSQSAWKAYIVFYFSFYTAVWILFSIGYVYYGMHLLSIIPAVMQGRIKATEREKVMALTGLFSLFGVANAVLNIIIQADPGKNTINIKTLYALYALVWMMAFFSLNIFMPIWEWHLWFNPKVIRSMRRTSQSHTPNSPDSEAANSPDTHTEGSPREGNNF</sequence>
<evidence type="ECO:0000313" key="8">
    <source>
        <dbReference type="EMBL" id="PRP75720.1"/>
    </source>
</evidence>
<dbReference type="InterPro" id="IPR000719">
    <property type="entry name" value="Prot_kinase_dom"/>
</dbReference>
<proteinExistence type="inferred from homology"/>
<feature type="transmembrane region" description="Helical" evidence="6">
    <location>
        <begin position="1147"/>
        <end position="1169"/>
    </location>
</feature>
<feature type="compositionally biased region" description="Polar residues" evidence="5">
    <location>
        <begin position="216"/>
        <end position="229"/>
    </location>
</feature>
<dbReference type="PANTHER" id="PTHR45832">
    <property type="entry name" value="SERINE/THREONINE-PROTEIN KINASE SAMKA-RELATED-RELATED"/>
    <property type="match status" value="1"/>
</dbReference>
<keyword evidence="6" id="KW-0812">Transmembrane</keyword>
<dbReference type="SUPFAM" id="SSF56112">
    <property type="entry name" value="Protein kinase-like (PK-like)"/>
    <property type="match status" value="1"/>
</dbReference>
<feature type="compositionally biased region" description="Polar residues" evidence="5">
    <location>
        <begin position="1180"/>
        <end position="1198"/>
    </location>
</feature>
<dbReference type="STRING" id="1890364.A0A2P6MVH9"/>
<dbReference type="InParanoid" id="A0A2P6MVH9"/>
<comment type="caution">
    <text evidence="8">The sequence shown here is derived from an EMBL/GenBank/DDBJ whole genome shotgun (WGS) entry which is preliminary data.</text>
</comment>
<feature type="compositionally biased region" description="Polar residues" evidence="5">
    <location>
        <begin position="240"/>
        <end position="259"/>
    </location>
</feature>
<feature type="binding site" evidence="4">
    <location>
        <position position="450"/>
    </location>
    <ligand>
        <name>ATP</name>
        <dbReference type="ChEBI" id="CHEBI:30616"/>
    </ligand>
</feature>
<feature type="region of interest" description="Disordered" evidence="5">
    <location>
        <begin position="1180"/>
        <end position="1211"/>
    </location>
</feature>
<dbReference type="InterPro" id="IPR017441">
    <property type="entry name" value="Protein_kinase_ATP_BS"/>
</dbReference>
<keyword evidence="2 4" id="KW-0547">Nucleotide-binding</keyword>
<feature type="transmembrane region" description="Helical" evidence="6">
    <location>
        <begin position="925"/>
        <end position="944"/>
    </location>
</feature>
<comment type="similarity">
    <text evidence="1">Belongs to the protein kinase superfamily. STE Ser/Thr protein kinase family. STE20 subfamily.</text>
</comment>